<dbReference type="Pfam" id="PF00756">
    <property type="entry name" value="Esterase"/>
    <property type="match status" value="1"/>
</dbReference>
<proteinExistence type="predicted"/>
<evidence type="ECO:0000256" key="1">
    <source>
        <dbReference type="SAM" id="SignalP"/>
    </source>
</evidence>
<dbReference type="SUPFAM" id="SSF53474">
    <property type="entry name" value="alpha/beta-Hydrolases"/>
    <property type="match status" value="1"/>
</dbReference>
<keyword evidence="2" id="KW-0378">Hydrolase</keyword>
<dbReference type="PANTHER" id="PTHR48098:SF1">
    <property type="entry name" value="DIACYLGLYCEROL ACYLTRANSFERASE_MYCOLYLTRANSFERASE AG85A"/>
    <property type="match status" value="1"/>
</dbReference>
<accession>A0A853BCX2</accession>
<dbReference type="Proteomes" id="UP000549616">
    <property type="component" value="Unassembled WGS sequence"/>
</dbReference>
<sequence>MWQKTLRRLAVLAAAIAMVFGSVPASAAPAPFSGWNVRVSPVDGNDQVLHLTFDSPLLQRRITNTVYLPDSYRDTGTKLPVMYVLHGTVLSPLDNCALNAVTSQETLVRMIGCGGGYLQNNLYDIPSQLSRMSFVAVAPDTDPAGSVCQTCMWVDGRSDLLPNIQPLTARDLPADSFLHQELYPLVESIFNVRGDRGGRGVMGFSMGGWAAALQGMIHPDAYSYIGYVSGGYDIKEPELQTTIIEPVGYFRDQGYTTSLTDPVWWAQFNPRDIATNIKGTDIAFLLSSGDACLNPLELLNAPECQGDFSPVRSPSGTLLEQELSLNRTIAVDDLTAKGIPFRTVQTPGTHGANNARIFASEVVPGANAKFATPTATPQTFSYRTAIPRFSIWDYQVRVARGTDGFLDLTGARTDGRALTITGAGNVDIATPAAFTPGQTYTIHATHQAVTTTREATADPGGRLHFALDAGTGEFGTTRAAAPGTTTLTIT</sequence>
<dbReference type="InterPro" id="IPR050583">
    <property type="entry name" value="Mycobacterial_A85_antigen"/>
</dbReference>
<organism evidence="2 3">
    <name type="scientific">Amycolatopsis endophytica</name>
    <dbReference type="NCBI Taxonomy" id="860233"/>
    <lineage>
        <taxon>Bacteria</taxon>
        <taxon>Bacillati</taxon>
        <taxon>Actinomycetota</taxon>
        <taxon>Actinomycetes</taxon>
        <taxon>Pseudonocardiales</taxon>
        <taxon>Pseudonocardiaceae</taxon>
        <taxon>Amycolatopsis</taxon>
    </lineage>
</organism>
<dbReference type="EMBL" id="JACCFK010000002">
    <property type="protein sequence ID" value="NYI92266.1"/>
    <property type="molecule type" value="Genomic_DNA"/>
</dbReference>
<dbReference type="GO" id="GO:0016747">
    <property type="term" value="F:acyltransferase activity, transferring groups other than amino-acyl groups"/>
    <property type="evidence" value="ECO:0007669"/>
    <property type="project" value="TreeGrafter"/>
</dbReference>
<dbReference type="InterPro" id="IPR029058">
    <property type="entry name" value="AB_hydrolase_fold"/>
</dbReference>
<feature type="signal peptide" evidence="1">
    <location>
        <begin position="1"/>
        <end position="27"/>
    </location>
</feature>
<feature type="chain" id="PRO_5033055770" evidence="1">
    <location>
        <begin position="28"/>
        <end position="490"/>
    </location>
</feature>
<reference evidence="2 3" key="1">
    <citation type="submission" date="2020-07" db="EMBL/GenBank/DDBJ databases">
        <title>Sequencing the genomes of 1000 actinobacteria strains.</title>
        <authorList>
            <person name="Klenk H.-P."/>
        </authorList>
    </citation>
    <scope>NUCLEOTIDE SEQUENCE [LARGE SCALE GENOMIC DNA]</scope>
    <source>
        <strain evidence="2 3">DSM 104006</strain>
    </source>
</reference>
<dbReference type="Gene3D" id="3.40.50.1820">
    <property type="entry name" value="alpha/beta hydrolase"/>
    <property type="match status" value="1"/>
</dbReference>
<keyword evidence="3" id="KW-1185">Reference proteome</keyword>
<dbReference type="PANTHER" id="PTHR48098">
    <property type="entry name" value="ENTEROCHELIN ESTERASE-RELATED"/>
    <property type="match status" value="1"/>
</dbReference>
<evidence type="ECO:0000313" key="2">
    <source>
        <dbReference type="EMBL" id="NYI92266.1"/>
    </source>
</evidence>
<dbReference type="GO" id="GO:0016787">
    <property type="term" value="F:hydrolase activity"/>
    <property type="evidence" value="ECO:0007669"/>
    <property type="project" value="UniProtKB-KW"/>
</dbReference>
<comment type="caution">
    <text evidence="2">The sequence shown here is derived from an EMBL/GenBank/DDBJ whole genome shotgun (WGS) entry which is preliminary data.</text>
</comment>
<name>A0A853BCX2_9PSEU</name>
<protein>
    <submittedName>
        <fullName evidence="2">S-formylglutathione hydrolase FrmB</fullName>
    </submittedName>
</protein>
<gene>
    <name evidence="2" type="ORF">HNR02_005641</name>
</gene>
<dbReference type="InterPro" id="IPR000801">
    <property type="entry name" value="Esterase-like"/>
</dbReference>
<keyword evidence="1" id="KW-0732">Signal</keyword>
<dbReference type="AlphaFoldDB" id="A0A853BCX2"/>
<dbReference type="RefSeq" id="WP_179776522.1">
    <property type="nucleotide sequence ID" value="NZ_JACCFK010000002.1"/>
</dbReference>
<evidence type="ECO:0000313" key="3">
    <source>
        <dbReference type="Proteomes" id="UP000549616"/>
    </source>
</evidence>